<protein>
    <recommendedName>
        <fullName evidence="2">sn-glycerol-3-phosphate transport system permease protein UgpE</fullName>
    </recommendedName>
</protein>
<feature type="transmembrane region" description="Helical" evidence="8">
    <location>
        <begin position="248"/>
        <end position="268"/>
    </location>
</feature>
<dbReference type="InterPro" id="IPR035906">
    <property type="entry name" value="MetI-like_sf"/>
</dbReference>
<comment type="subcellular location">
    <subcellularLocation>
        <location evidence="1 8">Cell membrane</location>
        <topology evidence="1 8">Multi-pass membrane protein</topology>
    </subcellularLocation>
</comment>
<keyword evidence="4" id="KW-1003">Cell membrane</keyword>
<evidence type="ECO:0000256" key="1">
    <source>
        <dbReference type="ARBA" id="ARBA00004651"/>
    </source>
</evidence>
<accession>F5YLM4</accession>
<comment type="similarity">
    <text evidence="8">Belongs to the binding-protein-dependent transport system permease family.</text>
</comment>
<organism evidence="10 11">
    <name type="scientific">Treponema primitia (strain ATCC BAA-887 / DSM 12427 / ZAS-2)</name>
    <dbReference type="NCBI Taxonomy" id="545694"/>
    <lineage>
        <taxon>Bacteria</taxon>
        <taxon>Pseudomonadati</taxon>
        <taxon>Spirochaetota</taxon>
        <taxon>Spirochaetia</taxon>
        <taxon>Spirochaetales</taxon>
        <taxon>Treponemataceae</taxon>
        <taxon>Treponema</taxon>
    </lineage>
</organism>
<dbReference type="Pfam" id="PF00528">
    <property type="entry name" value="BPD_transp_1"/>
    <property type="match status" value="1"/>
</dbReference>
<sequence length="284" mass="31108">MSGIQQQKKPLNAGGIVLILLLCVISLLFITPILLVFLNSFKGKLYVINTPFAFPNAETFTGINNYVSGITATGFPSAFGWSLFITVFSVGIIVLFSAMTAWYITRCTSLFCKVLYFAFVFAMIVPFQMVMFPLTKVANLLHLDNPLGILVLYLGFGAAQSVFLFSGFVKSVPIAVEEAAVIDGCNPITAFFAVIFPMLSPIAITVAILNAMWIWNDFLLPNLIIGSEYRTIPVAVQYLRGGYGSIDWGYMMAMIVLAVIPIIIFYFVCQKHIIQGVTAGSVKG</sequence>
<gene>
    <name evidence="10" type="ordered locus">TREPR_0222</name>
</gene>
<name>F5YLM4_TREPZ</name>
<evidence type="ECO:0000256" key="2">
    <source>
        <dbReference type="ARBA" id="ARBA00020515"/>
    </source>
</evidence>
<dbReference type="eggNOG" id="COG0395">
    <property type="taxonomic scope" value="Bacteria"/>
</dbReference>
<proteinExistence type="inferred from homology"/>
<reference evidence="10 11" key="2">
    <citation type="journal article" date="2011" name="ISME J.">
        <title>RNA-seq reveals cooperative metabolic interactions between two termite-gut spirochete species in co-culture.</title>
        <authorList>
            <person name="Rosenthal A.Z."/>
            <person name="Matson E.G."/>
            <person name="Eldar A."/>
            <person name="Leadbetter J.R."/>
        </authorList>
    </citation>
    <scope>NUCLEOTIDE SEQUENCE [LARGE SCALE GENOMIC DNA]</scope>
    <source>
        <strain evidence="11">ATCC BAA-887 / DSM 12427 / ZAS-2</strain>
    </source>
</reference>
<evidence type="ECO:0000256" key="6">
    <source>
        <dbReference type="ARBA" id="ARBA00022989"/>
    </source>
</evidence>
<feature type="domain" description="ABC transmembrane type-1" evidence="9">
    <location>
        <begin position="79"/>
        <end position="269"/>
    </location>
</feature>
<dbReference type="EMBL" id="CP001843">
    <property type="protein sequence ID" value="AEF86108.1"/>
    <property type="molecule type" value="Genomic_DNA"/>
</dbReference>
<feature type="transmembrane region" description="Helical" evidence="8">
    <location>
        <begin position="78"/>
        <end position="102"/>
    </location>
</feature>
<keyword evidence="7 8" id="KW-0472">Membrane</keyword>
<evidence type="ECO:0000256" key="7">
    <source>
        <dbReference type="ARBA" id="ARBA00023136"/>
    </source>
</evidence>
<dbReference type="Proteomes" id="UP000009223">
    <property type="component" value="Chromosome"/>
</dbReference>
<evidence type="ECO:0000256" key="3">
    <source>
        <dbReference type="ARBA" id="ARBA00022448"/>
    </source>
</evidence>
<dbReference type="KEGG" id="tpi:TREPR_0222"/>
<feature type="transmembrane region" description="Helical" evidence="8">
    <location>
        <begin position="147"/>
        <end position="169"/>
    </location>
</feature>
<dbReference type="PANTHER" id="PTHR43744">
    <property type="entry name" value="ABC TRANSPORTER PERMEASE PROTEIN MG189-RELATED-RELATED"/>
    <property type="match status" value="1"/>
</dbReference>
<dbReference type="OrthoDB" id="156617at2"/>
<dbReference type="Gene3D" id="1.10.3720.10">
    <property type="entry name" value="MetI-like"/>
    <property type="match status" value="1"/>
</dbReference>
<evidence type="ECO:0000256" key="5">
    <source>
        <dbReference type="ARBA" id="ARBA00022692"/>
    </source>
</evidence>
<evidence type="ECO:0000256" key="8">
    <source>
        <dbReference type="RuleBase" id="RU363032"/>
    </source>
</evidence>
<reference evidence="11" key="1">
    <citation type="submission" date="2009-12" db="EMBL/GenBank/DDBJ databases">
        <title>Complete sequence of Treponema primitia strain ZAS-2.</title>
        <authorList>
            <person name="Tetu S.G."/>
            <person name="Matson E."/>
            <person name="Ren Q."/>
            <person name="Seshadri R."/>
            <person name="Elbourne L."/>
            <person name="Hassan K.A."/>
            <person name="Durkin A."/>
            <person name="Radune D."/>
            <person name="Mohamoud Y."/>
            <person name="Shay R."/>
            <person name="Jin S."/>
            <person name="Zhang X."/>
            <person name="Lucey K."/>
            <person name="Ballor N.R."/>
            <person name="Ottesen E."/>
            <person name="Rosenthal R."/>
            <person name="Allen A."/>
            <person name="Leadbetter J.R."/>
            <person name="Paulsen I.T."/>
        </authorList>
    </citation>
    <scope>NUCLEOTIDE SEQUENCE [LARGE SCALE GENOMIC DNA]</scope>
    <source>
        <strain evidence="11">ATCC BAA-887 / DSM 12427 / ZAS-2</strain>
    </source>
</reference>
<feature type="transmembrane region" description="Helical" evidence="8">
    <location>
        <begin position="190"/>
        <end position="215"/>
    </location>
</feature>
<feature type="transmembrane region" description="Helical" evidence="8">
    <location>
        <begin position="114"/>
        <end position="135"/>
    </location>
</feature>
<evidence type="ECO:0000259" key="9">
    <source>
        <dbReference type="PROSITE" id="PS50928"/>
    </source>
</evidence>
<dbReference type="GO" id="GO:0005886">
    <property type="term" value="C:plasma membrane"/>
    <property type="evidence" value="ECO:0007669"/>
    <property type="project" value="UniProtKB-SubCell"/>
</dbReference>
<dbReference type="SUPFAM" id="SSF161098">
    <property type="entry name" value="MetI-like"/>
    <property type="match status" value="1"/>
</dbReference>
<dbReference type="CDD" id="cd06261">
    <property type="entry name" value="TM_PBP2"/>
    <property type="match status" value="1"/>
</dbReference>
<dbReference type="RefSeq" id="WP_015706260.1">
    <property type="nucleotide sequence ID" value="NC_015578.1"/>
</dbReference>
<dbReference type="InterPro" id="IPR000515">
    <property type="entry name" value="MetI-like"/>
</dbReference>
<keyword evidence="11" id="KW-1185">Reference proteome</keyword>
<evidence type="ECO:0000313" key="11">
    <source>
        <dbReference type="Proteomes" id="UP000009223"/>
    </source>
</evidence>
<feature type="transmembrane region" description="Helical" evidence="8">
    <location>
        <begin position="12"/>
        <end position="38"/>
    </location>
</feature>
<dbReference type="AlphaFoldDB" id="F5YLM4"/>
<keyword evidence="3 8" id="KW-0813">Transport</keyword>
<keyword evidence="6 8" id="KW-1133">Transmembrane helix</keyword>
<dbReference type="STRING" id="545694.TREPR_0222"/>
<keyword evidence="5 8" id="KW-0812">Transmembrane</keyword>
<evidence type="ECO:0000256" key="4">
    <source>
        <dbReference type="ARBA" id="ARBA00022475"/>
    </source>
</evidence>
<dbReference type="PANTHER" id="PTHR43744:SF8">
    <property type="entry name" value="SN-GLYCEROL-3-PHOSPHATE TRANSPORT SYSTEM PERMEASE PROTEIN UGPE"/>
    <property type="match status" value="1"/>
</dbReference>
<dbReference type="GO" id="GO:0055085">
    <property type="term" value="P:transmembrane transport"/>
    <property type="evidence" value="ECO:0007669"/>
    <property type="project" value="InterPro"/>
</dbReference>
<evidence type="ECO:0000313" key="10">
    <source>
        <dbReference type="EMBL" id="AEF86108.1"/>
    </source>
</evidence>
<dbReference type="PROSITE" id="PS50928">
    <property type="entry name" value="ABC_TM1"/>
    <property type="match status" value="1"/>
</dbReference>
<dbReference type="HOGENOM" id="CLU_016047_1_2_12"/>